<proteinExistence type="predicted"/>
<dbReference type="InterPro" id="IPR009061">
    <property type="entry name" value="DNA-bd_dom_put_sf"/>
</dbReference>
<evidence type="ECO:0000259" key="1">
    <source>
        <dbReference type="Pfam" id="PF12728"/>
    </source>
</evidence>
<evidence type="ECO:0000313" key="2">
    <source>
        <dbReference type="EMBL" id="QQP94009.1"/>
    </source>
</evidence>
<dbReference type="Pfam" id="PF12728">
    <property type="entry name" value="HTH_17"/>
    <property type="match status" value="1"/>
</dbReference>
<dbReference type="EMBL" id="CP067424">
    <property type="protein sequence ID" value="QQP94009.1"/>
    <property type="molecule type" value="Genomic_DNA"/>
</dbReference>
<accession>A0ABX7BLD9</accession>
<dbReference type="Proteomes" id="UP000595197">
    <property type="component" value="Plasmid pTT6-4"/>
</dbReference>
<dbReference type="InterPro" id="IPR041657">
    <property type="entry name" value="HTH_17"/>
</dbReference>
<feature type="domain" description="Helix-turn-helix" evidence="1">
    <location>
        <begin position="11"/>
        <end position="62"/>
    </location>
</feature>
<keyword evidence="2" id="KW-0614">Plasmid</keyword>
<organism evidence="2 3">
    <name type="scientific">Skermanella cutis</name>
    <dbReference type="NCBI Taxonomy" id="2775420"/>
    <lineage>
        <taxon>Bacteria</taxon>
        <taxon>Pseudomonadati</taxon>
        <taxon>Pseudomonadota</taxon>
        <taxon>Alphaproteobacteria</taxon>
        <taxon>Rhodospirillales</taxon>
        <taxon>Azospirillaceae</taxon>
        <taxon>Skermanella</taxon>
    </lineage>
</organism>
<evidence type="ECO:0000313" key="3">
    <source>
        <dbReference type="Proteomes" id="UP000595197"/>
    </source>
</evidence>
<dbReference type="RefSeq" id="WP_201083882.1">
    <property type="nucleotide sequence ID" value="NZ_CP067424.1"/>
</dbReference>
<geneLocation type="plasmid" evidence="2 3">
    <name>pTT6-4</name>
</geneLocation>
<gene>
    <name evidence="2" type="ORF">IGS68_34770</name>
</gene>
<reference evidence="2" key="1">
    <citation type="submission" date="2021-02" db="EMBL/GenBank/DDBJ databases">
        <title>Skermanella TT6 skin isolate.</title>
        <authorList>
            <person name="Lee K."/>
            <person name="Ganzorig M."/>
        </authorList>
    </citation>
    <scope>NUCLEOTIDE SEQUENCE</scope>
    <source>
        <strain evidence="2">TT6</strain>
    </source>
</reference>
<protein>
    <submittedName>
        <fullName evidence="2">Helix-turn-helix domain-containing protein</fullName>
    </submittedName>
</protein>
<dbReference type="SUPFAM" id="SSF46955">
    <property type="entry name" value="Putative DNA-binding domain"/>
    <property type="match status" value="1"/>
</dbReference>
<dbReference type="InterPro" id="IPR036388">
    <property type="entry name" value="WH-like_DNA-bd_sf"/>
</dbReference>
<dbReference type="Gene3D" id="1.10.10.10">
    <property type="entry name" value="Winged helix-like DNA-binding domain superfamily/Winged helix DNA-binding domain"/>
    <property type="match status" value="1"/>
</dbReference>
<keyword evidence="3" id="KW-1185">Reference proteome</keyword>
<sequence>MPANAAPVDDWITATSAAARLGVTQRTLRNLELKGEGPPVYRLIGRTVRYRLSEVDAWISSRASFQVSARQD</sequence>
<name>A0ABX7BLD9_9PROT</name>